<evidence type="ECO:0000313" key="10">
    <source>
        <dbReference type="EMBL" id="PPQ77893.1"/>
    </source>
</evidence>
<dbReference type="PANTHER" id="PTHR12272:SF11">
    <property type="entry name" value="PAN2-PAN3 DEADENYLATION COMPLEX SUBUNIT PAN3"/>
    <property type="match status" value="1"/>
</dbReference>
<gene>
    <name evidence="7" type="primary">PAN3</name>
    <name evidence="10" type="ORF">CVT25_015380</name>
</gene>
<evidence type="ECO:0000256" key="7">
    <source>
        <dbReference type="HAMAP-Rule" id="MF_03181"/>
    </source>
</evidence>
<dbReference type="HAMAP" id="MF_03181">
    <property type="entry name" value="PAN3"/>
    <property type="match status" value="1"/>
</dbReference>
<evidence type="ECO:0000256" key="8">
    <source>
        <dbReference type="SAM" id="MobiDB-lite"/>
    </source>
</evidence>
<sequence>MAFFSRPQSTAVRIARPNSEEDSPTKQPSPRKDSVQRQCRNIVIHGPTSPAPRTETPSVAALTPQAVNAPVFVPKFAREAISPPPPTSTDTVSSDSTLALSEEYYANENGNGYDKHLEEYQEAENDYNQQLDYENYDYAVDQAANAMQGMEFFDDIYSQSDTSYYDEGQREFHANPYSDNMMETSYYNTGPVFLRQPLNYLLYTPSMPKELIRDSTNSLFVPPSNDLRQILQEQSETIRQVAPMGLNLPEELQGYHTLVPLEPTLPALERKKFGNWHSTVYRAIRTSDGIPHTLRRIENFRMTQQAAFGPIEKWSNIQHPSIVPIREAFTTRSFNDNSLVVSYAYYPNAKTLYDAHMKPKPPPTYQQTVYYGRHQQHHQLQQAQQTIPERTLWSYIIQLASAIKKVHSCDLAVRMIDVTKVLVTGQNRVRIGSCGIFDVLSYGTQQQDVAIYQQEDLNKLGRLIFSLCTNNLAGSNQANIQKSMETMKKFYSAELQTVALSLIGKAPKTIDKLLDMIRGRIMQEHDEALMATDRLEYELLGELENARLFRLMCKFGFINERPEFARDARWSETGDRYIIKLFRDYVFHQVDEHGNPVLDLSHVLTCLNKLDAGTDEQIMLVARDEQSCLVVSYKEIKSCIASAFDDLVRATTAGQSGKDVKVI</sequence>
<dbReference type="AlphaFoldDB" id="A0A409WHA7"/>
<proteinExistence type="inferred from homology"/>
<dbReference type="Gene3D" id="1.10.510.10">
    <property type="entry name" value="Transferase(Phosphotransferase) domain 1"/>
    <property type="match status" value="1"/>
</dbReference>
<keyword evidence="6 7" id="KW-0175">Coiled coil</keyword>
<keyword evidence="5 7" id="KW-0067">ATP-binding</keyword>
<organism evidence="10 11">
    <name type="scientific">Psilocybe cyanescens</name>
    <dbReference type="NCBI Taxonomy" id="93625"/>
    <lineage>
        <taxon>Eukaryota</taxon>
        <taxon>Fungi</taxon>
        <taxon>Dikarya</taxon>
        <taxon>Basidiomycota</taxon>
        <taxon>Agaricomycotina</taxon>
        <taxon>Agaricomycetes</taxon>
        <taxon>Agaricomycetidae</taxon>
        <taxon>Agaricales</taxon>
        <taxon>Agaricineae</taxon>
        <taxon>Strophariaceae</taxon>
        <taxon>Psilocybe</taxon>
    </lineage>
</organism>
<protein>
    <recommendedName>
        <fullName evidence="7">PAN2-PAN3 deadenylation complex subunit PAN3</fullName>
    </recommendedName>
    <alternativeName>
        <fullName evidence="7">PAB1P-dependent poly(A)-specific ribonuclease</fullName>
    </alternativeName>
    <alternativeName>
        <fullName evidence="7">Poly(A)-nuclease deadenylation complex subunit 3</fullName>
        <shortName evidence="7">PAN deadenylation complex subunit 3</shortName>
    </alternativeName>
</protein>
<comment type="caution">
    <text evidence="10">The sequence shown here is derived from an EMBL/GenBank/DDBJ whole genome shotgun (WGS) entry which is preliminary data.</text>
</comment>
<feature type="domain" description="Pan3 C-terminal knob" evidence="9">
    <location>
        <begin position="510"/>
        <end position="647"/>
    </location>
</feature>
<dbReference type="EMBL" id="NHYD01003432">
    <property type="protein sequence ID" value="PPQ77893.1"/>
    <property type="molecule type" value="Genomic_DNA"/>
</dbReference>
<feature type="coiled-coil region" evidence="7">
    <location>
        <begin position="519"/>
        <end position="557"/>
    </location>
</feature>
<dbReference type="Gene3D" id="1.20.5.5160">
    <property type="match status" value="1"/>
</dbReference>
<feature type="region of interest" description="Knob domain" evidence="7">
    <location>
        <begin position="558"/>
        <end position="663"/>
    </location>
</feature>
<comment type="domain">
    <text evidence="7">Contains a pseudokinase domain. The protein kinase domain is predicted to be catalytically inactive because some of the residues important for catalytic activity are substituted and it lacks the equivalent of the binding site for a peptide substrate. However, it has retained an ATP-binding site and ATP-binding is required for mRNA degradation, stimulating the activity of the PAN2 nuclease in vitro. The nucleotide-binding site is juxtaposed to the RNase active site of PAN2 in the complex and may actually bind nucleosides of a poly(A) RNA rather than ATP, feeding the poly(A)-tail to the active site of the deadenylase and thus increasing the efficiency with which this distributive enzyme degrades oligo(A) RNAs.</text>
</comment>
<evidence type="ECO:0000313" key="11">
    <source>
        <dbReference type="Proteomes" id="UP000283269"/>
    </source>
</evidence>
<evidence type="ECO:0000256" key="2">
    <source>
        <dbReference type="ARBA" id="ARBA00022490"/>
    </source>
</evidence>
<keyword evidence="2 7" id="KW-0963">Cytoplasm</keyword>
<feature type="binding site" evidence="7">
    <location>
        <begin position="419"/>
        <end position="420"/>
    </location>
    <ligand>
        <name>ATP</name>
        <dbReference type="ChEBI" id="CHEBI:30616"/>
    </ligand>
</feature>
<evidence type="ECO:0000259" key="9">
    <source>
        <dbReference type="Pfam" id="PF18101"/>
    </source>
</evidence>
<dbReference type="Pfam" id="PF18101">
    <property type="entry name" value="Pan3_CK"/>
    <property type="match status" value="1"/>
</dbReference>
<evidence type="ECO:0000256" key="4">
    <source>
        <dbReference type="ARBA" id="ARBA00022741"/>
    </source>
</evidence>
<dbReference type="GO" id="GO:0000289">
    <property type="term" value="P:nuclear-transcribed mRNA poly(A) tail shortening"/>
    <property type="evidence" value="ECO:0007669"/>
    <property type="project" value="UniProtKB-UniRule"/>
</dbReference>
<dbReference type="STRING" id="93625.A0A409WHA7"/>
<keyword evidence="3 7" id="KW-0507">mRNA processing</keyword>
<accession>A0A409WHA7</accession>
<dbReference type="InParanoid" id="A0A409WHA7"/>
<feature type="binding site" evidence="7">
    <location>
        <position position="295"/>
    </location>
    <ligand>
        <name>ATP</name>
        <dbReference type="ChEBI" id="CHEBI:30616"/>
    </ligand>
</feature>
<dbReference type="GO" id="GO:0005524">
    <property type="term" value="F:ATP binding"/>
    <property type="evidence" value="ECO:0007669"/>
    <property type="project" value="UniProtKB-UniRule"/>
</dbReference>
<comment type="subunit">
    <text evidence="7">Homodimer. Forms a heterotrimer with a catalytic subunit PAN2 to form the poly(A)-nuclease (PAN) deadenylation complex. Interacts (via PAM-2 motif) with poly(A)-binding protein PAB1 (via PABC domain), conferring substrate specificity of the enzyme complex.</text>
</comment>
<dbReference type="GO" id="GO:0031251">
    <property type="term" value="C:PAN complex"/>
    <property type="evidence" value="ECO:0007669"/>
    <property type="project" value="UniProtKB-UniRule"/>
</dbReference>
<reference evidence="10 11" key="1">
    <citation type="journal article" date="2018" name="Evol. Lett.">
        <title>Horizontal gene cluster transfer increased hallucinogenic mushroom diversity.</title>
        <authorList>
            <person name="Reynolds H.T."/>
            <person name="Vijayakumar V."/>
            <person name="Gluck-Thaler E."/>
            <person name="Korotkin H.B."/>
            <person name="Matheny P.B."/>
            <person name="Slot J.C."/>
        </authorList>
    </citation>
    <scope>NUCLEOTIDE SEQUENCE [LARGE SCALE GENOMIC DNA]</scope>
    <source>
        <strain evidence="10 11">2631</strain>
    </source>
</reference>
<dbReference type="InterPro" id="IPR030844">
    <property type="entry name" value="PAN3"/>
</dbReference>
<dbReference type="OrthoDB" id="204958at2759"/>
<feature type="compositionally biased region" description="Polar residues" evidence="8">
    <location>
        <begin position="1"/>
        <end position="11"/>
    </location>
</feature>
<comment type="similarity">
    <text evidence="7">Belongs to the protein kinase superfamily. PAN3 family.</text>
</comment>
<dbReference type="FunFam" id="1.10.287.3700:FF:000001">
    <property type="entry name" value="PAN2-PAN3 deadenylation complex subunit PAN3"/>
    <property type="match status" value="1"/>
</dbReference>
<feature type="region of interest" description="Disordered" evidence="8">
    <location>
        <begin position="1"/>
        <end position="37"/>
    </location>
</feature>
<keyword evidence="4 7" id="KW-0547">Nucleotide-binding</keyword>
<dbReference type="SUPFAM" id="SSF56112">
    <property type="entry name" value="Protein kinase-like (PK-like)"/>
    <property type="match status" value="1"/>
</dbReference>
<dbReference type="InterPro" id="IPR041332">
    <property type="entry name" value="Pan3_CK"/>
</dbReference>
<comment type="subcellular location">
    <subcellularLocation>
        <location evidence="1 7">Cytoplasm</location>
    </subcellularLocation>
</comment>
<comment type="caution">
    <text evidence="7">Lacks conserved residue(s) required for the propagation of feature annotation.</text>
</comment>
<dbReference type="Proteomes" id="UP000283269">
    <property type="component" value="Unassembled WGS sequence"/>
</dbReference>
<dbReference type="InterPro" id="IPR011009">
    <property type="entry name" value="Kinase-like_dom_sf"/>
</dbReference>
<name>A0A409WHA7_PSICY</name>
<evidence type="ECO:0000256" key="6">
    <source>
        <dbReference type="ARBA" id="ARBA00023054"/>
    </source>
</evidence>
<comment type="domain">
    <text evidence="7">The pseudokinase domain, the coiled-coil (CC), and C-terminal knob domain (CK) form a structural unit (PKC) that forms an extensive high-affinity interaction surface for PAN2.</text>
</comment>
<dbReference type="GO" id="GO:0000932">
    <property type="term" value="C:P-body"/>
    <property type="evidence" value="ECO:0007669"/>
    <property type="project" value="TreeGrafter"/>
</dbReference>
<dbReference type="PANTHER" id="PTHR12272">
    <property type="entry name" value="DEADENYLATION COMPLEX SUBUNIT PAN3"/>
    <property type="match status" value="1"/>
</dbReference>
<evidence type="ECO:0000256" key="5">
    <source>
        <dbReference type="ARBA" id="ARBA00022840"/>
    </source>
</evidence>
<comment type="function">
    <text evidence="7">Regulatory subunit of the poly(A)-nuclease (PAN) deadenylation complex, one of two cytoplasmic mRNA deadenylases involved in mRNA turnover. PAN specifically shortens poly(A) tails of RNA and the activity is stimulated by poly(A)-binding protein PAB1. PAN deadenylation is followed by rapid degradation of the shortened mRNA tails by the CCR4-NOT complex. Deadenylated mRNAs are then degraded by two alternative mechanisms, namely exosome-mediated 3'-5' exonucleolytic degradation, or deadenlyation-dependent mRNA decaping and subsequent 5'-3' exonucleolytic degradation by XRN1. May also be involved in post-transcriptional maturation of mRNA poly(A) tails. PAN3 acts as a positive regulator for PAN activity, recruiting the catalytic subunit PAN2 to mRNA via its interaction with RNA and with PAB1.</text>
</comment>
<evidence type="ECO:0000256" key="1">
    <source>
        <dbReference type="ARBA" id="ARBA00004496"/>
    </source>
</evidence>
<dbReference type="FunCoup" id="A0A409WHA7">
    <property type="interactions" value="119"/>
</dbReference>
<dbReference type="GO" id="GO:0008143">
    <property type="term" value="F:poly(A) binding"/>
    <property type="evidence" value="ECO:0007669"/>
    <property type="project" value="TreeGrafter"/>
</dbReference>
<comment type="domain">
    <text evidence="7">The N-terminal zinc finger binds to poly(A) RNA.</text>
</comment>
<keyword evidence="11" id="KW-1185">Reference proteome</keyword>
<evidence type="ECO:0000256" key="3">
    <source>
        <dbReference type="ARBA" id="ARBA00022664"/>
    </source>
</evidence>
<dbReference type="Gene3D" id="1.10.287.3700">
    <property type="match status" value="1"/>
</dbReference>
<dbReference type="GO" id="GO:0006397">
    <property type="term" value="P:mRNA processing"/>
    <property type="evidence" value="ECO:0007669"/>
    <property type="project" value="UniProtKB-KW"/>
</dbReference>